<proteinExistence type="predicted"/>
<dbReference type="Proteomes" id="UP000460221">
    <property type="component" value="Unassembled WGS sequence"/>
</dbReference>
<protein>
    <submittedName>
        <fullName evidence="1">Uncharacterized protein</fullName>
    </submittedName>
</protein>
<dbReference type="RefSeq" id="WP_154768252.1">
    <property type="nucleotide sequence ID" value="NZ_WLYK01000002.1"/>
</dbReference>
<dbReference type="EMBL" id="WLYK01000002">
    <property type="protein sequence ID" value="MTD14254.1"/>
    <property type="molecule type" value="Genomic_DNA"/>
</dbReference>
<evidence type="ECO:0000313" key="2">
    <source>
        <dbReference type="Proteomes" id="UP000460221"/>
    </source>
</evidence>
<sequence>MAGPALSTGPVPAAAPEPACVAHALLPTRIPVDRQERIVSVRLSGCEGYLRYAGASVTGPSDIIDYLEWDNVRTTQLHVYDTIVPGSYRTVDGWGMTKDGDVILFESTSTVIKFATFAGVAVSRSGGIDRVTVAAKRYAALDGFIAYPNRVVGIQSAPSATGPWTNAGFVKVGATGRATLGVRADPGRFYRSYFGETGSFFSAQSVAAGSPVPVATDPTVRP</sequence>
<organism evidence="1 2">
    <name type="scientific">Nakamurella alba</name>
    <dbReference type="NCBI Taxonomy" id="2665158"/>
    <lineage>
        <taxon>Bacteria</taxon>
        <taxon>Bacillati</taxon>
        <taxon>Actinomycetota</taxon>
        <taxon>Actinomycetes</taxon>
        <taxon>Nakamurellales</taxon>
        <taxon>Nakamurellaceae</taxon>
        <taxon>Nakamurella</taxon>
    </lineage>
</organism>
<name>A0A7K1FN95_9ACTN</name>
<comment type="caution">
    <text evidence="1">The sequence shown here is derived from an EMBL/GenBank/DDBJ whole genome shotgun (WGS) entry which is preliminary data.</text>
</comment>
<evidence type="ECO:0000313" key="1">
    <source>
        <dbReference type="EMBL" id="MTD14254.1"/>
    </source>
</evidence>
<reference evidence="1 2" key="1">
    <citation type="submission" date="2019-11" db="EMBL/GenBank/DDBJ databases">
        <authorList>
            <person name="Jiang L.-Q."/>
        </authorList>
    </citation>
    <scope>NUCLEOTIDE SEQUENCE [LARGE SCALE GENOMIC DNA]</scope>
    <source>
        <strain evidence="1 2">YIM 132087</strain>
    </source>
</reference>
<dbReference type="AlphaFoldDB" id="A0A7K1FN95"/>
<accession>A0A7K1FN95</accession>
<gene>
    <name evidence="1" type="ORF">GIS00_09875</name>
</gene>
<keyword evidence="2" id="KW-1185">Reference proteome</keyword>